<dbReference type="OrthoDB" id="7473300at2"/>
<feature type="transmembrane region" description="Helical" evidence="6">
    <location>
        <begin position="370"/>
        <end position="393"/>
    </location>
</feature>
<feature type="transmembrane region" description="Helical" evidence="6">
    <location>
        <begin position="275"/>
        <end position="298"/>
    </location>
</feature>
<evidence type="ECO:0000313" key="8">
    <source>
        <dbReference type="EMBL" id="KCZ54607.1"/>
    </source>
</evidence>
<reference evidence="8 9" key="1">
    <citation type="journal article" date="2014" name="Antonie Van Leeuwenhoek">
        <title>Hyphomonas beringensis sp. nov. and Hyphomonas chukchiensis sp. nov., isolated from surface seawater of the Bering Sea and Chukchi Sea.</title>
        <authorList>
            <person name="Li C."/>
            <person name="Lai Q."/>
            <person name="Li G."/>
            <person name="Dong C."/>
            <person name="Wang J."/>
            <person name="Liao Y."/>
            <person name="Shao Z."/>
        </authorList>
    </citation>
    <scope>NUCLEOTIDE SEQUENCE [LARGE SCALE GENOMIC DNA]</scope>
    <source>
        <strain evidence="8 9">BH-BN04-4</strain>
    </source>
</reference>
<dbReference type="GO" id="GO:0022857">
    <property type="term" value="F:transmembrane transporter activity"/>
    <property type="evidence" value="ECO:0007669"/>
    <property type="project" value="InterPro"/>
</dbReference>
<feature type="transmembrane region" description="Helical" evidence="6">
    <location>
        <begin position="405"/>
        <end position="430"/>
    </location>
</feature>
<evidence type="ECO:0000256" key="3">
    <source>
        <dbReference type="ARBA" id="ARBA00022692"/>
    </source>
</evidence>
<dbReference type="STRING" id="1280947.HY30_10000"/>
<dbReference type="InterPro" id="IPR044770">
    <property type="entry name" value="MFS_spinster-like"/>
</dbReference>
<feature type="transmembrane region" description="Helical" evidence="6">
    <location>
        <begin position="20"/>
        <end position="39"/>
    </location>
</feature>
<gene>
    <name evidence="8" type="ORF">HY30_10000</name>
</gene>
<dbReference type="PROSITE" id="PS50850">
    <property type="entry name" value="MFS"/>
    <property type="match status" value="1"/>
</dbReference>
<dbReference type="GO" id="GO:0016020">
    <property type="term" value="C:membrane"/>
    <property type="evidence" value="ECO:0007669"/>
    <property type="project" value="UniProtKB-SubCell"/>
</dbReference>
<dbReference type="AlphaFoldDB" id="A0A062U8K7"/>
<evidence type="ECO:0000256" key="5">
    <source>
        <dbReference type="ARBA" id="ARBA00023136"/>
    </source>
</evidence>
<dbReference type="eggNOG" id="COG2271">
    <property type="taxonomic scope" value="Bacteria"/>
</dbReference>
<feature type="transmembrane region" description="Helical" evidence="6">
    <location>
        <begin position="336"/>
        <end position="358"/>
    </location>
</feature>
<evidence type="ECO:0000313" key="9">
    <source>
        <dbReference type="Proteomes" id="UP000027190"/>
    </source>
</evidence>
<keyword evidence="9" id="KW-1185">Reference proteome</keyword>
<evidence type="ECO:0000256" key="6">
    <source>
        <dbReference type="SAM" id="Phobius"/>
    </source>
</evidence>
<keyword evidence="5 6" id="KW-0472">Membrane</keyword>
<keyword evidence="2" id="KW-0813">Transport</keyword>
<feature type="transmembrane region" description="Helical" evidence="6">
    <location>
        <begin position="59"/>
        <end position="80"/>
    </location>
</feature>
<keyword evidence="3 6" id="KW-0812">Transmembrane</keyword>
<dbReference type="Gene3D" id="1.20.1250.20">
    <property type="entry name" value="MFS general substrate transporter like domains"/>
    <property type="match status" value="2"/>
</dbReference>
<dbReference type="RefSeq" id="WP_034743820.1">
    <property type="nucleotide sequence ID" value="NZ_AWFG01000074.1"/>
</dbReference>
<evidence type="ECO:0000256" key="1">
    <source>
        <dbReference type="ARBA" id="ARBA00004141"/>
    </source>
</evidence>
<comment type="caution">
    <text evidence="8">The sequence shown here is derived from an EMBL/GenBank/DDBJ whole genome shotgun (WGS) entry which is preliminary data.</text>
</comment>
<dbReference type="PANTHER" id="PTHR23505:SF79">
    <property type="entry name" value="PROTEIN SPINSTER"/>
    <property type="match status" value="1"/>
</dbReference>
<dbReference type="InterPro" id="IPR011701">
    <property type="entry name" value="MFS"/>
</dbReference>
<comment type="subcellular location">
    <subcellularLocation>
        <location evidence="1">Membrane</location>
        <topology evidence="1">Multi-pass membrane protein</topology>
    </subcellularLocation>
</comment>
<evidence type="ECO:0000259" key="7">
    <source>
        <dbReference type="PROSITE" id="PS50850"/>
    </source>
</evidence>
<dbReference type="InterPro" id="IPR020846">
    <property type="entry name" value="MFS_dom"/>
</dbReference>
<organism evidence="8 9">
    <name type="scientific">Hyphomonas chukchiensis</name>
    <dbReference type="NCBI Taxonomy" id="1280947"/>
    <lineage>
        <taxon>Bacteria</taxon>
        <taxon>Pseudomonadati</taxon>
        <taxon>Pseudomonadota</taxon>
        <taxon>Alphaproteobacteria</taxon>
        <taxon>Hyphomonadales</taxon>
        <taxon>Hyphomonadaceae</taxon>
        <taxon>Hyphomonas</taxon>
    </lineage>
</organism>
<dbReference type="Pfam" id="PF07690">
    <property type="entry name" value="MFS_1"/>
    <property type="match status" value="1"/>
</dbReference>
<dbReference type="SUPFAM" id="SSF103473">
    <property type="entry name" value="MFS general substrate transporter"/>
    <property type="match status" value="1"/>
</dbReference>
<dbReference type="EMBL" id="AWFG01000074">
    <property type="protein sequence ID" value="KCZ54607.1"/>
    <property type="molecule type" value="Genomic_DNA"/>
</dbReference>
<sequence length="440" mass="47091">MKQVTESSADENAEGWHKWVAVILLTLLFATSFVDRFILSLLADPISRDLGLGDSQLGLLMGAGFSILYSMAGLPLAHWIDTHQRKGLLLAGIILWSLTTIASGFATGFVSLLVCRSGVAIGEAVLTPAAVSLIADYFIREKRATPMAVYSSVGAIMGTGSFIVGAYALELAGSIGPNLNMAPWRLTLTMVGMPGLLLATCFFLFVREPQRRISADKLAGSASLADFFVYLRKNWAFYFPFLLSGGLLTIFGLGMPTWMPTILVREHGFEPSAAGYAFGFTTAPAGLIGIFFWPWLAMRIEKIRRNAGPPVALLIAACAALVVFPIAPRIENATLMLAWMTAAVMIGGAWAVLPVIGFQIFSPSRFRGRLAAMNLLSMNLLGFGVGPILIVFLGRMGAEPGGDSILSLGLSRAGILVAPLLLVAMIICVIQSRNLADIED</sequence>
<protein>
    <recommendedName>
        <fullName evidence="7">Major facilitator superfamily (MFS) profile domain-containing protein</fullName>
    </recommendedName>
</protein>
<dbReference type="PATRIC" id="fig|1280947.3.peg.3448"/>
<feature type="domain" description="Major facilitator superfamily (MFS) profile" evidence="7">
    <location>
        <begin position="21"/>
        <end position="436"/>
    </location>
</feature>
<feature type="transmembrane region" description="Helical" evidence="6">
    <location>
        <begin position="87"/>
        <end position="114"/>
    </location>
</feature>
<evidence type="ECO:0000256" key="4">
    <source>
        <dbReference type="ARBA" id="ARBA00022989"/>
    </source>
</evidence>
<feature type="transmembrane region" description="Helical" evidence="6">
    <location>
        <begin position="235"/>
        <end position="255"/>
    </location>
</feature>
<evidence type="ECO:0000256" key="2">
    <source>
        <dbReference type="ARBA" id="ARBA00022448"/>
    </source>
</evidence>
<feature type="transmembrane region" description="Helical" evidence="6">
    <location>
        <begin position="310"/>
        <end position="330"/>
    </location>
</feature>
<accession>A0A062U8K7</accession>
<name>A0A062U8K7_9PROT</name>
<feature type="transmembrane region" description="Helical" evidence="6">
    <location>
        <begin position="120"/>
        <end position="139"/>
    </location>
</feature>
<proteinExistence type="predicted"/>
<keyword evidence="4 6" id="KW-1133">Transmembrane helix</keyword>
<feature type="transmembrane region" description="Helical" evidence="6">
    <location>
        <begin position="148"/>
        <end position="168"/>
    </location>
</feature>
<dbReference type="InterPro" id="IPR036259">
    <property type="entry name" value="MFS_trans_sf"/>
</dbReference>
<feature type="transmembrane region" description="Helical" evidence="6">
    <location>
        <begin position="188"/>
        <end position="206"/>
    </location>
</feature>
<dbReference type="Proteomes" id="UP000027190">
    <property type="component" value="Unassembled WGS sequence"/>
</dbReference>
<dbReference type="PANTHER" id="PTHR23505">
    <property type="entry name" value="SPINSTER"/>
    <property type="match status" value="1"/>
</dbReference>